<accession>A9LI67</accession>
<sequence>MITSMTIFMLIIISSLSMFITILLSQKTITDQEKLSPFECGFNPATSPRIPFSIRFFLIAMIFLVFDVEIVLLLPIPLIHMNPNITIMSSTLFILILLLGLFHEWNKGALNWAS</sequence>
<keyword evidence="9" id="KW-1278">Translocase</keyword>
<keyword evidence="9" id="KW-0249">Electron transport</keyword>
<comment type="function">
    <text evidence="9">Core subunit of the mitochondrial membrane respiratory chain NADH dehydrogenase (Complex I) which catalyzes electron transfer from NADH through the respiratory chain, using ubiquinone as an electron acceptor. Essential for the catalytic activity of complex I.</text>
</comment>
<feature type="transmembrane region" description="Helical" evidence="9">
    <location>
        <begin position="6"/>
        <end position="24"/>
    </location>
</feature>
<evidence type="ECO:0000256" key="1">
    <source>
        <dbReference type="ARBA" id="ARBA00004370"/>
    </source>
</evidence>
<gene>
    <name evidence="10" type="primary">nad3</name>
</gene>
<organism evidence="10">
    <name type="scientific">Nothopuga sp. 1 LP-2008</name>
    <dbReference type="NCBI Taxonomy" id="504482"/>
    <lineage>
        <taxon>Eukaryota</taxon>
        <taxon>Metazoa</taxon>
        <taxon>Ecdysozoa</taxon>
        <taxon>Arthropoda</taxon>
        <taxon>Chelicerata</taxon>
        <taxon>Arachnida</taxon>
        <taxon>Solifugae</taxon>
        <taxon>Ammotrechidae</taxon>
        <taxon>Nothopuga</taxon>
    </lineage>
</organism>
<keyword evidence="5 9" id="KW-0812">Transmembrane</keyword>
<protein>
    <recommendedName>
        <fullName evidence="3 9">NADH-ubiquinone oxidoreductase chain 3</fullName>
        <ecNumber evidence="9">7.1.1.2</ecNumber>
    </recommendedName>
</protein>
<dbReference type="EMBL" id="EU024482">
    <property type="protein sequence ID" value="ABS71896.1"/>
    <property type="molecule type" value="Genomic_DNA"/>
</dbReference>
<keyword evidence="7 9" id="KW-0472">Membrane</keyword>
<dbReference type="PANTHER" id="PTHR11058">
    <property type="entry name" value="NADH-UBIQUINONE OXIDOREDUCTASE CHAIN 3"/>
    <property type="match status" value="1"/>
</dbReference>
<name>A9LI67_9ARAC</name>
<dbReference type="AlphaFoldDB" id="A9LI67"/>
<feature type="transmembrane region" description="Helical" evidence="9">
    <location>
        <begin position="85"/>
        <end position="102"/>
    </location>
</feature>
<keyword evidence="9 10" id="KW-0496">Mitochondrion</keyword>
<dbReference type="GO" id="GO:0031966">
    <property type="term" value="C:mitochondrial membrane"/>
    <property type="evidence" value="ECO:0007669"/>
    <property type="project" value="UniProtKB-SubCell"/>
</dbReference>
<reference evidence="10" key="1">
    <citation type="journal article" date="2007" name="BMC Genomics">
        <title>The complete mitochondrial genome of Pseudocellus pearsei (Chelicerata: Ricinulei) and a comparison of mitochondrial gene rearrangements in Arachnida.</title>
        <authorList>
            <person name="Fahrein K."/>
            <person name="Talarico G."/>
            <person name="Braband A."/>
            <person name="Podsiadlowski L."/>
        </authorList>
    </citation>
    <scope>NUCLEOTIDE SEQUENCE</scope>
</reference>
<keyword evidence="9" id="KW-0679">Respiratory chain</keyword>
<dbReference type="Pfam" id="PF00507">
    <property type="entry name" value="Oxidored_q4"/>
    <property type="match status" value="1"/>
</dbReference>
<dbReference type="InterPro" id="IPR000440">
    <property type="entry name" value="NADH_UbQ/plastoQ_OxRdtase_su3"/>
</dbReference>
<keyword evidence="4 9" id="KW-0813">Transport</keyword>
<dbReference type="Gene3D" id="1.20.58.1610">
    <property type="entry name" value="NADH:ubiquinone/plastoquinone oxidoreductase, chain 3"/>
    <property type="match status" value="1"/>
</dbReference>
<geneLocation type="mitochondrion" evidence="10"/>
<evidence type="ECO:0000256" key="3">
    <source>
        <dbReference type="ARBA" id="ARBA00021007"/>
    </source>
</evidence>
<evidence type="ECO:0000313" key="10">
    <source>
        <dbReference type="EMBL" id="ABS71896.1"/>
    </source>
</evidence>
<evidence type="ECO:0000256" key="2">
    <source>
        <dbReference type="ARBA" id="ARBA00008472"/>
    </source>
</evidence>
<keyword evidence="6 9" id="KW-1133">Transmembrane helix</keyword>
<keyword evidence="9" id="KW-0830">Ubiquinone</keyword>
<feature type="transmembrane region" description="Helical" evidence="9">
    <location>
        <begin position="56"/>
        <end position="79"/>
    </location>
</feature>
<evidence type="ECO:0000256" key="5">
    <source>
        <dbReference type="ARBA" id="ARBA00022692"/>
    </source>
</evidence>
<evidence type="ECO:0000256" key="4">
    <source>
        <dbReference type="ARBA" id="ARBA00022448"/>
    </source>
</evidence>
<evidence type="ECO:0000256" key="6">
    <source>
        <dbReference type="ARBA" id="ARBA00022989"/>
    </source>
</evidence>
<dbReference type="EC" id="7.1.1.2" evidence="9"/>
<evidence type="ECO:0000256" key="7">
    <source>
        <dbReference type="ARBA" id="ARBA00023136"/>
    </source>
</evidence>
<proteinExistence type="inferred from homology"/>
<dbReference type="InterPro" id="IPR038430">
    <property type="entry name" value="NDAH_ubi_oxred_su3_sf"/>
</dbReference>
<dbReference type="GO" id="GO:0008137">
    <property type="term" value="F:NADH dehydrogenase (ubiquinone) activity"/>
    <property type="evidence" value="ECO:0007669"/>
    <property type="project" value="UniProtKB-UniRule"/>
</dbReference>
<evidence type="ECO:0000256" key="8">
    <source>
        <dbReference type="ARBA" id="ARBA00049551"/>
    </source>
</evidence>
<dbReference type="PANTHER" id="PTHR11058:SF9">
    <property type="entry name" value="NADH-UBIQUINONE OXIDOREDUCTASE CHAIN 3"/>
    <property type="match status" value="1"/>
</dbReference>
<comment type="catalytic activity">
    <reaction evidence="8 9">
        <text>a ubiquinone + NADH + 5 H(+)(in) = a ubiquinol + NAD(+) + 4 H(+)(out)</text>
        <dbReference type="Rhea" id="RHEA:29091"/>
        <dbReference type="Rhea" id="RHEA-COMP:9565"/>
        <dbReference type="Rhea" id="RHEA-COMP:9566"/>
        <dbReference type="ChEBI" id="CHEBI:15378"/>
        <dbReference type="ChEBI" id="CHEBI:16389"/>
        <dbReference type="ChEBI" id="CHEBI:17976"/>
        <dbReference type="ChEBI" id="CHEBI:57540"/>
        <dbReference type="ChEBI" id="CHEBI:57945"/>
        <dbReference type="EC" id="7.1.1.2"/>
    </reaction>
</comment>
<keyword evidence="9" id="KW-0520">NAD</keyword>
<comment type="similarity">
    <text evidence="2 9">Belongs to the complex I subunit 3 family.</text>
</comment>
<dbReference type="GO" id="GO:0030964">
    <property type="term" value="C:NADH dehydrogenase complex"/>
    <property type="evidence" value="ECO:0007669"/>
    <property type="project" value="TreeGrafter"/>
</dbReference>
<comment type="subcellular location">
    <subcellularLocation>
        <location evidence="1">Membrane</location>
    </subcellularLocation>
    <subcellularLocation>
        <location evidence="9">Mitochondrion membrane</location>
        <topology evidence="9">Multi-pass membrane protein</topology>
    </subcellularLocation>
</comment>
<evidence type="ECO:0000256" key="9">
    <source>
        <dbReference type="RuleBase" id="RU003640"/>
    </source>
</evidence>